<keyword evidence="1" id="KW-0472">Membrane</keyword>
<evidence type="ECO:0000313" key="3">
    <source>
        <dbReference type="Proteomes" id="UP001521137"/>
    </source>
</evidence>
<keyword evidence="1" id="KW-1133">Transmembrane helix</keyword>
<sequence>MTKITRISFAVFSFGYLASLPLDLPLSGLLKILPILTLAIAVAIRVESPKRHFFRGC</sequence>
<accession>A0ABS9D5Q2</accession>
<keyword evidence="1" id="KW-0812">Transmembrane</keyword>
<reference evidence="2 3" key="1">
    <citation type="submission" date="2022-01" db="EMBL/GenBank/DDBJ databases">
        <title>Paraglaciecola sp. G1-23.</title>
        <authorList>
            <person name="Jin M.S."/>
            <person name="Han D.M."/>
            <person name="Kim H.M."/>
            <person name="Jeon C.O."/>
        </authorList>
    </citation>
    <scope>NUCLEOTIDE SEQUENCE [LARGE SCALE GENOMIC DNA]</scope>
    <source>
        <strain evidence="2 3">G1-23</strain>
    </source>
</reference>
<evidence type="ECO:0000313" key="2">
    <source>
        <dbReference type="EMBL" id="MCF2948256.1"/>
    </source>
</evidence>
<keyword evidence="3" id="KW-1185">Reference proteome</keyword>
<dbReference type="Proteomes" id="UP001521137">
    <property type="component" value="Unassembled WGS sequence"/>
</dbReference>
<protein>
    <submittedName>
        <fullName evidence="2">Uncharacterized protein</fullName>
    </submittedName>
</protein>
<feature type="transmembrane region" description="Helical" evidence="1">
    <location>
        <begin position="29"/>
        <end position="46"/>
    </location>
</feature>
<proteinExistence type="predicted"/>
<dbReference type="EMBL" id="JAKGAS010000004">
    <property type="protein sequence ID" value="MCF2948256.1"/>
    <property type="molecule type" value="Genomic_DNA"/>
</dbReference>
<name>A0ABS9D5Q2_9ALTE</name>
<evidence type="ECO:0000256" key="1">
    <source>
        <dbReference type="SAM" id="Phobius"/>
    </source>
</evidence>
<comment type="caution">
    <text evidence="2">The sequence shown here is derived from an EMBL/GenBank/DDBJ whole genome shotgun (WGS) entry which is preliminary data.</text>
</comment>
<gene>
    <name evidence="2" type="ORF">L0668_09080</name>
</gene>
<organism evidence="2 3">
    <name type="scientific">Paraglaciecola algarum</name>
    <dbReference type="NCBI Taxonomy" id="3050085"/>
    <lineage>
        <taxon>Bacteria</taxon>
        <taxon>Pseudomonadati</taxon>
        <taxon>Pseudomonadota</taxon>
        <taxon>Gammaproteobacteria</taxon>
        <taxon>Alteromonadales</taxon>
        <taxon>Alteromonadaceae</taxon>
        <taxon>Paraglaciecola</taxon>
    </lineage>
</organism>